<dbReference type="RefSeq" id="WP_007642942.1">
    <property type="nucleotide sequence ID" value="NC_020514.1"/>
</dbReference>
<evidence type="ECO:0000259" key="1">
    <source>
        <dbReference type="PROSITE" id="PS51340"/>
    </source>
</evidence>
<name>K7AHU1_9ALTE</name>
<dbReference type="PATRIC" id="fig|1129794.4.peg.4962"/>
<dbReference type="eggNOG" id="COG2258">
    <property type="taxonomic scope" value="Bacteria"/>
</dbReference>
<dbReference type="InterPro" id="IPR052353">
    <property type="entry name" value="Benzoxazolinone_Detox_Enz"/>
</dbReference>
<dbReference type="KEGG" id="gps:C427_4976"/>
<dbReference type="PANTHER" id="PTHR30212:SF2">
    <property type="entry name" value="PROTEIN YIIM"/>
    <property type="match status" value="1"/>
</dbReference>
<dbReference type="PANTHER" id="PTHR30212">
    <property type="entry name" value="PROTEIN YIIM"/>
    <property type="match status" value="1"/>
</dbReference>
<dbReference type="Proteomes" id="UP000011864">
    <property type="component" value="Chromosome"/>
</dbReference>
<dbReference type="EMBL" id="CP003837">
    <property type="protein sequence ID" value="AGH47075.1"/>
    <property type="molecule type" value="Genomic_DNA"/>
</dbReference>
<proteinExistence type="predicted"/>
<dbReference type="InterPro" id="IPR011037">
    <property type="entry name" value="Pyrv_Knase-like_insert_dom_sf"/>
</dbReference>
<dbReference type="GO" id="GO:0030151">
    <property type="term" value="F:molybdenum ion binding"/>
    <property type="evidence" value="ECO:0007669"/>
    <property type="project" value="InterPro"/>
</dbReference>
<accession>K7AHU1</accession>
<dbReference type="PROSITE" id="PS51340">
    <property type="entry name" value="MOSC"/>
    <property type="match status" value="1"/>
</dbReference>
<evidence type="ECO:0000313" key="2">
    <source>
        <dbReference type="EMBL" id="AGH47075.1"/>
    </source>
</evidence>
<keyword evidence="3" id="KW-1185">Reference proteome</keyword>
<protein>
    <submittedName>
        <fullName evidence="2">MOSC domain-containing protein</fullName>
    </submittedName>
</protein>
<sequence>MKIIGLYSGKLSNIGEKRSPTGIYKQSVEQVSVDELGIIGDIQADKRFHGGPEKALHQYALSSYEKIIKRYPLLHKQAKSGMIGENLSATDMNEHNVCIGDIYNVGSCVLQVSSPRIPCWKIDAKFKQPDLNHFISQHRLNGWYYRVLQAGDITLNDKFLLQQRPNTNVTLDTMLKVIHGKAESHLIQLTTNATGLDHEWQKRLQNKYQLT</sequence>
<dbReference type="SUPFAM" id="SSF50800">
    <property type="entry name" value="PK beta-barrel domain-like"/>
    <property type="match status" value="1"/>
</dbReference>
<dbReference type="Pfam" id="PF03473">
    <property type="entry name" value="MOSC"/>
    <property type="match status" value="1"/>
</dbReference>
<organism evidence="2 3">
    <name type="scientific">Paraglaciecola psychrophila 170</name>
    <dbReference type="NCBI Taxonomy" id="1129794"/>
    <lineage>
        <taxon>Bacteria</taxon>
        <taxon>Pseudomonadati</taxon>
        <taxon>Pseudomonadota</taxon>
        <taxon>Gammaproteobacteria</taxon>
        <taxon>Alteromonadales</taxon>
        <taxon>Alteromonadaceae</taxon>
        <taxon>Paraglaciecola</taxon>
    </lineage>
</organism>
<evidence type="ECO:0000313" key="3">
    <source>
        <dbReference type="Proteomes" id="UP000011864"/>
    </source>
</evidence>
<feature type="domain" description="MOSC" evidence="1">
    <location>
        <begin position="25"/>
        <end position="162"/>
    </location>
</feature>
<dbReference type="OrthoDB" id="9786134at2"/>
<dbReference type="GO" id="GO:0030170">
    <property type="term" value="F:pyridoxal phosphate binding"/>
    <property type="evidence" value="ECO:0007669"/>
    <property type="project" value="InterPro"/>
</dbReference>
<dbReference type="InterPro" id="IPR005302">
    <property type="entry name" value="MoCF_Sase_C"/>
</dbReference>
<dbReference type="STRING" id="1129794.C427_4976"/>
<dbReference type="HOGENOM" id="CLU_082566_1_1_6"/>
<dbReference type="Gene3D" id="2.40.33.20">
    <property type="entry name" value="PK beta-barrel domain-like"/>
    <property type="match status" value="1"/>
</dbReference>
<reference evidence="2 3" key="1">
    <citation type="journal article" date="2013" name="Genome Announc.">
        <title>Complete Genome Sequence of Glaciecola psychrophila Strain 170T.</title>
        <authorList>
            <person name="Yin J."/>
            <person name="Chen J."/>
            <person name="Liu G."/>
            <person name="Yu Y."/>
            <person name="Song L."/>
            <person name="Wang X."/>
            <person name="Qu X."/>
        </authorList>
    </citation>
    <scope>NUCLEOTIDE SEQUENCE [LARGE SCALE GENOMIC DNA]</scope>
    <source>
        <strain evidence="2 3">170</strain>
    </source>
</reference>
<dbReference type="GO" id="GO:0003824">
    <property type="term" value="F:catalytic activity"/>
    <property type="evidence" value="ECO:0007669"/>
    <property type="project" value="InterPro"/>
</dbReference>
<gene>
    <name evidence="2" type="ORF">C427_4976</name>
</gene>
<dbReference type="AlphaFoldDB" id="K7AHU1"/>